<keyword evidence="1" id="KW-0812">Transmembrane</keyword>
<feature type="transmembrane region" description="Helical" evidence="1">
    <location>
        <begin position="162"/>
        <end position="180"/>
    </location>
</feature>
<feature type="transmembrane region" description="Helical" evidence="1">
    <location>
        <begin position="360"/>
        <end position="379"/>
    </location>
</feature>
<evidence type="ECO:0000313" key="2">
    <source>
        <dbReference type="EMBL" id="GLZ80104.1"/>
    </source>
</evidence>
<evidence type="ECO:0000256" key="1">
    <source>
        <dbReference type="SAM" id="Phobius"/>
    </source>
</evidence>
<reference evidence="2" key="1">
    <citation type="submission" date="2023-03" db="EMBL/GenBank/DDBJ databases">
        <title>Actinorhabdospora filicis NBRC 111898.</title>
        <authorList>
            <person name="Ichikawa N."/>
            <person name="Sato H."/>
            <person name="Tonouchi N."/>
        </authorList>
    </citation>
    <scope>NUCLEOTIDE SEQUENCE</scope>
    <source>
        <strain evidence="2">NBRC 111898</strain>
    </source>
</reference>
<accession>A0A9W6WAY2</accession>
<dbReference type="RefSeq" id="WP_285665229.1">
    <property type="nucleotide sequence ID" value="NZ_BSTX01000003.1"/>
</dbReference>
<feature type="transmembrane region" description="Helical" evidence="1">
    <location>
        <begin position="471"/>
        <end position="494"/>
    </location>
</feature>
<feature type="transmembrane region" description="Helical" evidence="1">
    <location>
        <begin position="447"/>
        <end position="465"/>
    </location>
</feature>
<evidence type="ECO:0000313" key="3">
    <source>
        <dbReference type="Proteomes" id="UP001165079"/>
    </source>
</evidence>
<keyword evidence="1" id="KW-0472">Membrane</keyword>
<feature type="transmembrane region" description="Helical" evidence="1">
    <location>
        <begin position="124"/>
        <end position="150"/>
    </location>
</feature>
<feature type="transmembrane region" description="Helical" evidence="1">
    <location>
        <begin position="501"/>
        <end position="521"/>
    </location>
</feature>
<comment type="caution">
    <text evidence="2">The sequence shown here is derived from an EMBL/GenBank/DDBJ whole genome shotgun (WGS) entry which is preliminary data.</text>
</comment>
<feature type="transmembrane region" description="Helical" evidence="1">
    <location>
        <begin position="225"/>
        <end position="251"/>
    </location>
</feature>
<feature type="transmembrane region" description="Helical" evidence="1">
    <location>
        <begin position="329"/>
        <end position="348"/>
    </location>
</feature>
<proteinExistence type="predicted"/>
<keyword evidence="3" id="KW-1185">Reference proteome</keyword>
<dbReference type="Proteomes" id="UP001165079">
    <property type="component" value="Unassembled WGS sequence"/>
</dbReference>
<gene>
    <name evidence="2" type="ORF">Afil01_49110</name>
</gene>
<sequence length="574" mass="60042">MTVVDRLTGRLIARAALNWPEEMREDMTGEWNAEIHAIGNDPERGTLSRAWRRLRFGASLAATPPVDEPPGFFTRLREATPGGARRLAPLLAMTIAVLLLPQLAEQFPAFTTGYFGERTETEGIHAAAWPILLTANLLALALSAVFGALAFRCAPVSRRRPLLNAIAPVVIALLAIAFVGPRNIGNGYYFPVLAFERTPLVVLVLGGSGLLCAGLVLIARRRRAIAAAVTVAGGLIIIDLAGMALSMPYLFLTGAGPADMIRLFPEAMVTTTFASASDTATLATEAAPALRQLATLIIFGLAYAFAGIHGRFAAAPAARPAAPARREGLWLAWGALPVSIAVAFLAFTHPMPDPAYGPGIGVWNLRAASVTLVLLAALLSIPGGRVLKAGLGVVAAIMTTVLLGSYPADASGPGWDGLVLAIGALFAVLAWAGAVSARRAPLPTWTVWAAPAAMAAAVAAATVLQSDFVPLYTWFDGLSLIFLVVVVQCATGVFRWWHLALSAVLAPLVGWPVSQLGQIVVQPLGPGLYRLFDIEHGYGGPPVLAGLLLGLALAVLLIPVTSAPPPSPRPAPLH</sequence>
<feature type="transmembrane region" description="Helical" evidence="1">
    <location>
        <begin position="289"/>
        <end position="308"/>
    </location>
</feature>
<dbReference type="AlphaFoldDB" id="A0A9W6WAY2"/>
<feature type="transmembrane region" description="Helical" evidence="1">
    <location>
        <begin position="87"/>
        <end position="104"/>
    </location>
</feature>
<name>A0A9W6WAY2_9ACTN</name>
<keyword evidence="1" id="KW-1133">Transmembrane helix</keyword>
<protein>
    <submittedName>
        <fullName evidence="2">Uncharacterized protein</fullName>
    </submittedName>
</protein>
<feature type="transmembrane region" description="Helical" evidence="1">
    <location>
        <begin position="541"/>
        <end position="560"/>
    </location>
</feature>
<feature type="transmembrane region" description="Helical" evidence="1">
    <location>
        <begin position="200"/>
        <end position="218"/>
    </location>
</feature>
<dbReference type="EMBL" id="BSTX01000003">
    <property type="protein sequence ID" value="GLZ80104.1"/>
    <property type="molecule type" value="Genomic_DNA"/>
</dbReference>
<feature type="transmembrane region" description="Helical" evidence="1">
    <location>
        <begin position="386"/>
        <end position="406"/>
    </location>
</feature>
<organism evidence="2 3">
    <name type="scientific">Actinorhabdospora filicis</name>
    <dbReference type="NCBI Taxonomy" id="1785913"/>
    <lineage>
        <taxon>Bacteria</taxon>
        <taxon>Bacillati</taxon>
        <taxon>Actinomycetota</taxon>
        <taxon>Actinomycetes</taxon>
        <taxon>Micromonosporales</taxon>
        <taxon>Micromonosporaceae</taxon>
        <taxon>Actinorhabdospora</taxon>
    </lineage>
</organism>
<feature type="transmembrane region" description="Helical" evidence="1">
    <location>
        <begin position="418"/>
        <end position="435"/>
    </location>
</feature>